<evidence type="ECO:0000313" key="1">
    <source>
        <dbReference type="EMBL" id="XBS49951.1"/>
    </source>
</evidence>
<reference evidence="1" key="1">
    <citation type="submission" date="2024-04" db="EMBL/GenBank/DDBJ databases">
        <authorList>
            <person name="Jaglan A.B."/>
            <person name="Vashisth M."/>
            <person name="Anand T."/>
            <person name="Virmani N."/>
            <person name="Bera B."/>
            <person name="Vaid R."/>
        </authorList>
    </citation>
    <scope>NUCLEOTIDE SEQUENCE</scope>
</reference>
<accession>A0AAU7PIF0</accession>
<proteinExistence type="predicted"/>
<name>A0AAU7PIF0_9CAUD</name>
<protein>
    <recommendedName>
        <fullName evidence="2">Phage protein</fullName>
    </recommendedName>
</protein>
<dbReference type="EMBL" id="PP595732">
    <property type="protein sequence ID" value="XBS49951.1"/>
    <property type="molecule type" value="Genomic_DNA"/>
</dbReference>
<evidence type="ECO:0008006" key="2">
    <source>
        <dbReference type="Google" id="ProtNLM"/>
    </source>
</evidence>
<sequence>MAKFKFPKKDLNEVWWVSRFDMVVAGYTYRGHRVFTVHAKTKEDARESMQQFIERSCE</sequence>
<organism evidence="1">
    <name type="scientific">Salmonella phage SalP219</name>
    <dbReference type="NCBI Taxonomy" id="3158864"/>
    <lineage>
        <taxon>Viruses</taxon>
        <taxon>Duplodnaviria</taxon>
        <taxon>Heunggongvirae</taxon>
        <taxon>Uroviricota</taxon>
        <taxon>Caudoviricetes</taxon>
        <taxon>Vequintavirinae</taxon>
        <taxon>Seunavirus</taxon>
    </lineage>
</organism>